<proteinExistence type="predicted"/>
<dbReference type="eggNOG" id="ENOG502S2PC">
    <property type="taxonomic scope" value="Eukaryota"/>
</dbReference>
<dbReference type="STRING" id="1071383.J7S962"/>
<dbReference type="AlphaFoldDB" id="J7S962"/>
<dbReference type="KEGG" id="kng:KNAG_0G02750"/>
<evidence type="ECO:0000313" key="2">
    <source>
        <dbReference type="EMBL" id="CCK71331.1"/>
    </source>
</evidence>
<reference evidence="3" key="2">
    <citation type="submission" date="2012-08" db="EMBL/GenBank/DDBJ databases">
        <title>Genome sequence of Kazachstania naganishii.</title>
        <authorList>
            <person name="Gordon J.L."/>
            <person name="Armisen D."/>
            <person name="Proux-Wera E."/>
            <person name="OhEigeartaigh S.S."/>
            <person name="Byrne K.P."/>
            <person name="Wolfe K.H."/>
        </authorList>
    </citation>
    <scope>NUCLEOTIDE SEQUENCE [LARGE SCALE GENOMIC DNA]</scope>
    <source>
        <strain evidence="3">ATCC MYA-139 / BCRC 22969 / CBS 8797 / CCRC 22969 / KCTC 17520 / NBRC 10181 / NCYC 3082</strain>
    </source>
</reference>
<organism evidence="2 3">
    <name type="scientific">Huiozyma naganishii (strain ATCC MYA-139 / BCRC 22969 / CBS 8797 / KCTC 17520 / NBRC 10181 / NCYC 3082 / Yp74L-3)</name>
    <name type="common">Yeast</name>
    <name type="synonym">Kazachstania naganishii</name>
    <dbReference type="NCBI Taxonomy" id="1071383"/>
    <lineage>
        <taxon>Eukaryota</taxon>
        <taxon>Fungi</taxon>
        <taxon>Dikarya</taxon>
        <taxon>Ascomycota</taxon>
        <taxon>Saccharomycotina</taxon>
        <taxon>Saccharomycetes</taxon>
        <taxon>Saccharomycetales</taxon>
        <taxon>Saccharomycetaceae</taxon>
        <taxon>Huiozyma</taxon>
    </lineage>
</organism>
<sequence>MPRKFIGERIDPLVDAVRPASLTLTAEDIDRLPVFQDNYEDTGLKGNKEGKRLSRKFGGTLRLKQRLESVPEIFLHDFKRRSQEQRHSVLSTIDEKTRDPSRPMHAAKSNGVAAHPHNKIQSKRVLQRRLPPKQQLRSVSSQPTSQVFGGSNVRVLQGSNKPKITVTAVQDTEENEAKFMTNVGKCDSEILLDEIISYYGEPSQTKGNSSSVLNAELERVLDHVTKMENRRAMENDSEAKQSSNDKLLAPGNSPNSQRYSWSSSGDDFSDVASKFSATSSVYSEREETGEGKNTLYPISSCSVNDLEIKDLIPEKNPRTEHSVELVKLRKIVVKAPIAHMNYPESDIEEVAEEDEFNDSLARATPVSMYKLPTAITDSTETIRVLQQKIDNITLSEGSTLSSMFTTL</sequence>
<feature type="region of interest" description="Disordered" evidence="1">
    <location>
        <begin position="231"/>
        <end position="267"/>
    </location>
</feature>
<evidence type="ECO:0000256" key="1">
    <source>
        <dbReference type="SAM" id="MobiDB-lite"/>
    </source>
</evidence>
<dbReference type="HOGENOM" id="CLU_052222_0_0_1"/>
<accession>J7S962</accession>
<dbReference type="GeneID" id="34527055"/>
<gene>
    <name evidence="2" type="primary">KNAG0G02750</name>
    <name evidence="2" type="ordered locus">KNAG_0G02750</name>
</gene>
<feature type="compositionally biased region" description="Polar residues" evidence="1">
    <location>
        <begin position="252"/>
        <end position="266"/>
    </location>
</feature>
<feature type="compositionally biased region" description="Basic and acidic residues" evidence="1">
    <location>
        <begin position="85"/>
        <end position="102"/>
    </location>
</feature>
<name>J7S962_HUIN7</name>
<reference evidence="2 3" key="1">
    <citation type="journal article" date="2011" name="Proc. Natl. Acad. Sci. U.S.A.">
        <title>Evolutionary erosion of yeast sex chromosomes by mating-type switching accidents.</title>
        <authorList>
            <person name="Gordon J.L."/>
            <person name="Armisen D."/>
            <person name="Proux-Wera E."/>
            <person name="Oheigeartaigh S.S."/>
            <person name="Byrne K.P."/>
            <person name="Wolfe K.H."/>
        </authorList>
    </citation>
    <scope>NUCLEOTIDE SEQUENCE [LARGE SCALE GENOMIC DNA]</scope>
    <source>
        <strain evidence="3">ATCC MYA-139 / BCRC 22969 / CBS 8797 / CCRC 22969 / KCTC 17520 / NBRC 10181 / NCYC 3082</strain>
    </source>
</reference>
<evidence type="ECO:0000313" key="3">
    <source>
        <dbReference type="Proteomes" id="UP000006310"/>
    </source>
</evidence>
<keyword evidence="3" id="KW-1185">Reference proteome</keyword>
<feature type="compositionally biased region" description="Polar residues" evidence="1">
    <location>
        <begin position="135"/>
        <end position="149"/>
    </location>
</feature>
<dbReference type="Proteomes" id="UP000006310">
    <property type="component" value="Chromosome 7"/>
</dbReference>
<protein>
    <submittedName>
        <fullName evidence="2">Uncharacterized protein</fullName>
    </submittedName>
</protein>
<dbReference type="EMBL" id="HE978320">
    <property type="protein sequence ID" value="CCK71331.1"/>
    <property type="molecule type" value="Genomic_DNA"/>
</dbReference>
<dbReference type="OrthoDB" id="4036231at2759"/>
<feature type="compositionally biased region" description="Basic residues" evidence="1">
    <location>
        <begin position="116"/>
        <end position="131"/>
    </location>
</feature>
<dbReference type="RefSeq" id="XP_022465577.1">
    <property type="nucleotide sequence ID" value="XM_022609153.1"/>
</dbReference>
<feature type="region of interest" description="Disordered" evidence="1">
    <location>
        <begin position="85"/>
        <end position="149"/>
    </location>
</feature>